<keyword evidence="3" id="KW-1185">Reference proteome</keyword>
<comment type="caution">
    <text evidence="2">The sequence shown here is derived from an EMBL/GenBank/DDBJ whole genome shotgun (WGS) entry which is preliminary data.</text>
</comment>
<accession>A0A3D8SAJ2</accession>
<keyword evidence="1" id="KW-1133">Transmembrane helix</keyword>
<protein>
    <submittedName>
        <fullName evidence="2">Uncharacterized protein</fullName>
    </submittedName>
</protein>
<name>A0A3D8SAJ2_9HELO</name>
<evidence type="ECO:0000313" key="3">
    <source>
        <dbReference type="Proteomes" id="UP000256328"/>
    </source>
</evidence>
<sequence>MVRNCVGDQTFGKNAVQEEELSQGRRKLKRFNRPSSNSWSLISLKAVAEPLVSAAKELSSSCPLLLPSNTTRLCAGCVFFSFLSSTFLSSCDWFPLSLSSSLSDFLLCKILCLPLPNPSLDRSIDIVSGQKPRTNTHITPKRISPDTAIMGSAFSGPDAFKFFGFTPKATAVLQKNPELLAILVACLVGCILLGLLAYYIHYETNKPYRKPKPTKK</sequence>
<dbReference type="AlphaFoldDB" id="A0A3D8SAJ2"/>
<proteinExistence type="predicted"/>
<dbReference type="Proteomes" id="UP000256328">
    <property type="component" value="Unassembled WGS sequence"/>
</dbReference>
<evidence type="ECO:0000313" key="2">
    <source>
        <dbReference type="EMBL" id="RDW83387.1"/>
    </source>
</evidence>
<dbReference type="EMBL" id="PDLN01000006">
    <property type="protein sequence ID" value="RDW83387.1"/>
    <property type="molecule type" value="Genomic_DNA"/>
</dbReference>
<organism evidence="2 3">
    <name type="scientific">Coleophoma crateriformis</name>
    <dbReference type="NCBI Taxonomy" id="565419"/>
    <lineage>
        <taxon>Eukaryota</taxon>
        <taxon>Fungi</taxon>
        <taxon>Dikarya</taxon>
        <taxon>Ascomycota</taxon>
        <taxon>Pezizomycotina</taxon>
        <taxon>Leotiomycetes</taxon>
        <taxon>Helotiales</taxon>
        <taxon>Dermateaceae</taxon>
        <taxon>Coleophoma</taxon>
    </lineage>
</organism>
<keyword evidence="1" id="KW-0812">Transmembrane</keyword>
<gene>
    <name evidence="2" type="ORF">BP5796_04878</name>
</gene>
<feature type="transmembrane region" description="Helical" evidence="1">
    <location>
        <begin position="179"/>
        <end position="200"/>
    </location>
</feature>
<evidence type="ECO:0000256" key="1">
    <source>
        <dbReference type="SAM" id="Phobius"/>
    </source>
</evidence>
<reference evidence="2 3" key="1">
    <citation type="journal article" date="2018" name="IMA Fungus">
        <title>IMA Genome-F 9: Draft genome sequence of Annulohypoxylon stygium, Aspergillus mulundensis, Berkeleyomyces basicola (syn. Thielaviopsis basicola), Ceratocystis smalleyi, two Cercospora beticola strains, Coleophoma cylindrospora, Fusarium fracticaudum, Phialophora cf. hyalina, and Morchella septimelata.</title>
        <authorList>
            <person name="Wingfield B.D."/>
            <person name="Bills G.F."/>
            <person name="Dong Y."/>
            <person name="Huang W."/>
            <person name="Nel W.J."/>
            <person name="Swalarsk-Parry B.S."/>
            <person name="Vaghefi N."/>
            <person name="Wilken P.M."/>
            <person name="An Z."/>
            <person name="de Beer Z.W."/>
            <person name="De Vos L."/>
            <person name="Chen L."/>
            <person name="Duong T.A."/>
            <person name="Gao Y."/>
            <person name="Hammerbacher A."/>
            <person name="Kikkert J.R."/>
            <person name="Li Y."/>
            <person name="Li H."/>
            <person name="Li K."/>
            <person name="Li Q."/>
            <person name="Liu X."/>
            <person name="Ma X."/>
            <person name="Naidoo K."/>
            <person name="Pethybridge S.J."/>
            <person name="Sun J."/>
            <person name="Steenkamp E.T."/>
            <person name="van der Nest M.A."/>
            <person name="van Wyk S."/>
            <person name="Wingfield M.J."/>
            <person name="Xiong C."/>
            <person name="Yue Q."/>
            <person name="Zhang X."/>
        </authorList>
    </citation>
    <scope>NUCLEOTIDE SEQUENCE [LARGE SCALE GENOMIC DNA]</scope>
    <source>
        <strain evidence="2 3">BP5796</strain>
    </source>
</reference>
<dbReference type="OrthoDB" id="3943049at2759"/>
<keyword evidence="1" id="KW-0472">Membrane</keyword>